<evidence type="ECO:0000313" key="2">
    <source>
        <dbReference type="Proteomes" id="UP000235672"/>
    </source>
</evidence>
<accession>A0A2J6Q1Q0</accession>
<dbReference type="EMBL" id="KZ613486">
    <property type="protein sequence ID" value="PMD20134.1"/>
    <property type="molecule type" value="Genomic_DNA"/>
</dbReference>
<dbReference type="AlphaFoldDB" id="A0A2J6Q1Q0"/>
<protein>
    <submittedName>
        <fullName evidence="1">Uncharacterized protein</fullName>
    </submittedName>
</protein>
<reference evidence="1 2" key="1">
    <citation type="submission" date="2016-05" db="EMBL/GenBank/DDBJ databases">
        <title>A degradative enzymes factory behind the ericoid mycorrhizal symbiosis.</title>
        <authorList>
            <consortium name="DOE Joint Genome Institute"/>
            <person name="Martino E."/>
            <person name="Morin E."/>
            <person name="Grelet G."/>
            <person name="Kuo A."/>
            <person name="Kohler A."/>
            <person name="Daghino S."/>
            <person name="Barry K."/>
            <person name="Choi C."/>
            <person name="Cichocki N."/>
            <person name="Clum A."/>
            <person name="Copeland A."/>
            <person name="Hainaut M."/>
            <person name="Haridas S."/>
            <person name="Labutti K."/>
            <person name="Lindquist E."/>
            <person name="Lipzen A."/>
            <person name="Khouja H.-R."/>
            <person name="Murat C."/>
            <person name="Ohm R."/>
            <person name="Olson A."/>
            <person name="Spatafora J."/>
            <person name="Veneault-Fourrey C."/>
            <person name="Henrissat B."/>
            <person name="Grigoriev I."/>
            <person name="Martin F."/>
            <person name="Perotto S."/>
        </authorList>
    </citation>
    <scope>NUCLEOTIDE SEQUENCE [LARGE SCALE GENOMIC DNA]</scope>
    <source>
        <strain evidence="1 2">UAMH 7357</strain>
    </source>
</reference>
<proteinExistence type="predicted"/>
<dbReference type="Proteomes" id="UP000235672">
    <property type="component" value="Unassembled WGS sequence"/>
</dbReference>
<sequence length="94" mass="10355">MPNPNDMGSASVMVQSATLFKRPSLTWKASAWRKSQELCTRGMEMLCRGLSTLDKLDVIEVKETEEIAARDREIPALGLDSFDPPGLGDLDPAF</sequence>
<keyword evidence="2" id="KW-1185">Reference proteome</keyword>
<name>A0A2J6Q1Q0_9HELO</name>
<evidence type="ECO:0000313" key="1">
    <source>
        <dbReference type="EMBL" id="PMD20134.1"/>
    </source>
</evidence>
<gene>
    <name evidence="1" type="ORF">NA56DRAFT_704946</name>
</gene>
<organism evidence="1 2">
    <name type="scientific">Hyaloscypha hepaticicola</name>
    <dbReference type="NCBI Taxonomy" id="2082293"/>
    <lineage>
        <taxon>Eukaryota</taxon>
        <taxon>Fungi</taxon>
        <taxon>Dikarya</taxon>
        <taxon>Ascomycota</taxon>
        <taxon>Pezizomycotina</taxon>
        <taxon>Leotiomycetes</taxon>
        <taxon>Helotiales</taxon>
        <taxon>Hyaloscyphaceae</taxon>
        <taxon>Hyaloscypha</taxon>
    </lineage>
</organism>